<protein>
    <submittedName>
        <fullName evidence="5">Response regulator</fullName>
    </submittedName>
</protein>
<dbReference type="PROSITE" id="PS50043">
    <property type="entry name" value="HTH_LUXR_2"/>
    <property type="match status" value="1"/>
</dbReference>
<comment type="caution">
    <text evidence="5">The sequence shown here is derived from an EMBL/GenBank/DDBJ whole genome shotgun (WGS) entry which is preliminary data.</text>
</comment>
<dbReference type="eggNOG" id="COG2197">
    <property type="taxonomic scope" value="Bacteria"/>
</dbReference>
<dbReference type="STRING" id="1379903.ATO8_02675"/>
<dbReference type="SUPFAM" id="SSF46894">
    <property type="entry name" value="C-terminal effector domain of the bipartite response regulators"/>
    <property type="match status" value="1"/>
</dbReference>
<evidence type="ECO:0000256" key="3">
    <source>
        <dbReference type="ARBA" id="ARBA00023163"/>
    </source>
</evidence>
<name>W4HRN0_9RHOB</name>
<dbReference type="PRINTS" id="PR00038">
    <property type="entry name" value="HTHLUXR"/>
</dbReference>
<gene>
    <name evidence="5" type="ORF">ATO8_02675</name>
</gene>
<dbReference type="Gene3D" id="3.40.50.2300">
    <property type="match status" value="1"/>
</dbReference>
<reference evidence="5 6" key="1">
    <citation type="journal article" date="2014" name="Antonie Van Leeuwenhoek">
        <title>Roseivivax atlanticus sp. nov., isolated from surface seawater of the Atlantic Ocean.</title>
        <authorList>
            <person name="Li G."/>
            <person name="Lai Q."/>
            <person name="Liu X."/>
            <person name="Sun F."/>
            <person name="Shao Z."/>
        </authorList>
    </citation>
    <scope>NUCLEOTIDE SEQUENCE [LARGE SCALE GENOMIC DNA]</scope>
    <source>
        <strain evidence="5 6">22II-s10s</strain>
    </source>
</reference>
<dbReference type="InterPro" id="IPR000792">
    <property type="entry name" value="Tscrpt_reg_LuxR_C"/>
</dbReference>
<dbReference type="InterPro" id="IPR016032">
    <property type="entry name" value="Sig_transdc_resp-reg_C-effctor"/>
</dbReference>
<keyword evidence="1" id="KW-0805">Transcription regulation</keyword>
<dbReference type="PANTHER" id="PTHR44688:SF16">
    <property type="entry name" value="DNA-BINDING TRANSCRIPTIONAL ACTIVATOR DEVR_DOSR"/>
    <property type="match status" value="1"/>
</dbReference>
<dbReference type="PANTHER" id="PTHR44688">
    <property type="entry name" value="DNA-BINDING TRANSCRIPTIONAL ACTIVATOR DEVR_DOSR"/>
    <property type="match status" value="1"/>
</dbReference>
<evidence type="ECO:0000256" key="1">
    <source>
        <dbReference type="ARBA" id="ARBA00023015"/>
    </source>
</evidence>
<evidence type="ECO:0000313" key="5">
    <source>
        <dbReference type="EMBL" id="ETW14776.1"/>
    </source>
</evidence>
<dbReference type="AlphaFoldDB" id="W4HRN0"/>
<proteinExistence type="predicted"/>
<evidence type="ECO:0000259" key="4">
    <source>
        <dbReference type="PROSITE" id="PS50043"/>
    </source>
</evidence>
<evidence type="ECO:0000313" key="6">
    <source>
        <dbReference type="Proteomes" id="UP000019063"/>
    </source>
</evidence>
<evidence type="ECO:0000256" key="2">
    <source>
        <dbReference type="ARBA" id="ARBA00023125"/>
    </source>
</evidence>
<dbReference type="SMART" id="SM00421">
    <property type="entry name" value="HTH_LUXR"/>
    <property type="match status" value="1"/>
</dbReference>
<keyword evidence="3" id="KW-0804">Transcription</keyword>
<dbReference type="GO" id="GO:0003677">
    <property type="term" value="F:DNA binding"/>
    <property type="evidence" value="ECO:0007669"/>
    <property type="project" value="UniProtKB-KW"/>
</dbReference>
<dbReference type="PROSITE" id="PS00622">
    <property type="entry name" value="HTH_LUXR_1"/>
    <property type="match status" value="1"/>
</dbReference>
<dbReference type="CDD" id="cd06170">
    <property type="entry name" value="LuxR_C_like"/>
    <property type="match status" value="1"/>
</dbReference>
<accession>W4HRN0</accession>
<dbReference type="EMBL" id="AQQW01000001">
    <property type="protein sequence ID" value="ETW14776.1"/>
    <property type="molecule type" value="Genomic_DNA"/>
</dbReference>
<sequence length="159" mass="16992">MAVINPLQTTLSPEELVQIYRDTNGVGELVAYLPEDAADAAHACILAGFSAAVSRDTPIEELVSAISTVIAGGIFSDELFGPLSETMVAPEPQQRDPFKLTPREQSVLEGVARGASSKEVARLLGISPKTVDTHRARAMRKLGLTGRSALVEHSRINGW</sequence>
<dbReference type="Pfam" id="PF00196">
    <property type="entry name" value="GerE"/>
    <property type="match status" value="1"/>
</dbReference>
<organism evidence="5 6">
    <name type="scientific">Roseivivax marinus</name>
    <dbReference type="NCBI Taxonomy" id="1379903"/>
    <lineage>
        <taxon>Bacteria</taxon>
        <taxon>Pseudomonadati</taxon>
        <taxon>Pseudomonadota</taxon>
        <taxon>Alphaproteobacteria</taxon>
        <taxon>Rhodobacterales</taxon>
        <taxon>Roseobacteraceae</taxon>
        <taxon>Roseivivax</taxon>
    </lineage>
</organism>
<dbReference type="Proteomes" id="UP000019063">
    <property type="component" value="Unassembled WGS sequence"/>
</dbReference>
<feature type="domain" description="HTH luxR-type" evidence="4">
    <location>
        <begin position="93"/>
        <end position="158"/>
    </location>
</feature>
<dbReference type="GO" id="GO:0006355">
    <property type="term" value="P:regulation of DNA-templated transcription"/>
    <property type="evidence" value="ECO:0007669"/>
    <property type="project" value="InterPro"/>
</dbReference>
<keyword evidence="6" id="KW-1185">Reference proteome</keyword>
<keyword evidence="2" id="KW-0238">DNA-binding</keyword>